<evidence type="ECO:0008006" key="3">
    <source>
        <dbReference type="Google" id="ProtNLM"/>
    </source>
</evidence>
<dbReference type="Gene3D" id="3.80.10.10">
    <property type="entry name" value="Ribonuclease Inhibitor"/>
    <property type="match status" value="1"/>
</dbReference>
<sequence>MVKMSINLLSNEILQEIVKNLRQNDMFSCLLVSREWCKNTVSLLWQDPQLVRGKCNKYRVLARTYMLCFTREEKKYLKNNGVPIPPAPHRRPPTFDYPFFLRKIRIGFIERLAFEWIYRKRSVDRKGVILHLNKALQELLFSRAQRLESICFDSEWHFAGRQFPSWQNLKILEVSASSYNSLNPSSFLQTIVNSSCNHIKIIHSDIDRKHKDCDNLLSRLITNQRSLEEIKLGSYFQVPQSINTLKCLKFNNVDFSAFSGEFAKNSLETIELLEIRSCQLKTEHFLNSVLKMNNLRQFTFNDHRLNDPSIHNFFIKLLKTINNLKYLSIHFEYKDQQTYSLVEAIAPLCLQLEYLKLPSFDLKELLPYMKFFDQLKYFRIDLDIRLNSTLFLQTAKELPSTLQHLIINDQKYLINQRYRKIRRNYVSLGVEVYKKFFSTINCKGLKSIYICSDFLPSELQNLNIKWHNKEMPEKI</sequence>
<protein>
    <recommendedName>
        <fullName evidence="3">F-box domain-containing protein</fullName>
    </recommendedName>
</protein>
<dbReference type="InterPro" id="IPR032675">
    <property type="entry name" value="LRR_dom_sf"/>
</dbReference>
<dbReference type="SUPFAM" id="SSF52047">
    <property type="entry name" value="RNI-like"/>
    <property type="match status" value="1"/>
</dbReference>
<dbReference type="Proteomes" id="UP000439903">
    <property type="component" value="Unassembled WGS sequence"/>
</dbReference>
<dbReference type="AlphaFoldDB" id="A0A8H4AYV3"/>
<accession>A0A8H4AYV3</accession>
<dbReference type="EMBL" id="WTPW01000116">
    <property type="protein sequence ID" value="KAF0545905.1"/>
    <property type="molecule type" value="Genomic_DNA"/>
</dbReference>
<name>A0A8H4AYV3_GIGMA</name>
<evidence type="ECO:0000313" key="2">
    <source>
        <dbReference type="Proteomes" id="UP000439903"/>
    </source>
</evidence>
<reference evidence="1 2" key="1">
    <citation type="journal article" date="2019" name="Environ. Microbiol.">
        <title>At the nexus of three kingdoms: the genome of the mycorrhizal fungus Gigaspora margarita provides insights into plant, endobacterial and fungal interactions.</title>
        <authorList>
            <person name="Venice F."/>
            <person name="Ghignone S."/>
            <person name="Salvioli di Fossalunga A."/>
            <person name="Amselem J."/>
            <person name="Novero M."/>
            <person name="Xianan X."/>
            <person name="Sedzielewska Toro K."/>
            <person name="Morin E."/>
            <person name="Lipzen A."/>
            <person name="Grigoriev I.V."/>
            <person name="Henrissat B."/>
            <person name="Martin F.M."/>
            <person name="Bonfante P."/>
        </authorList>
    </citation>
    <scope>NUCLEOTIDE SEQUENCE [LARGE SCALE GENOMIC DNA]</scope>
    <source>
        <strain evidence="1 2">BEG34</strain>
    </source>
</reference>
<gene>
    <name evidence="1" type="ORF">F8M41_001843</name>
</gene>
<evidence type="ECO:0000313" key="1">
    <source>
        <dbReference type="EMBL" id="KAF0545905.1"/>
    </source>
</evidence>
<proteinExistence type="predicted"/>
<keyword evidence="2" id="KW-1185">Reference proteome</keyword>
<comment type="caution">
    <text evidence="1">The sequence shown here is derived from an EMBL/GenBank/DDBJ whole genome shotgun (WGS) entry which is preliminary data.</text>
</comment>
<dbReference type="OrthoDB" id="2328399at2759"/>
<organism evidence="1 2">
    <name type="scientific">Gigaspora margarita</name>
    <dbReference type="NCBI Taxonomy" id="4874"/>
    <lineage>
        <taxon>Eukaryota</taxon>
        <taxon>Fungi</taxon>
        <taxon>Fungi incertae sedis</taxon>
        <taxon>Mucoromycota</taxon>
        <taxon>Glomeromycotina</taxon>
        <taxon>Glomeromycetes</taxon>
        <taxon>Diversisporales</taxon>
        <taxon>Gigasporaceae</taxon>
        <taxon>Gigaspora</taxon>
    </lineage>
</organism>